<dbReference type="AlphaFoldDB" id="A0A3P3E1F5"/>
<evidence type="ECO:0000313" key="5">
    <source>
        <dbReference type="Proteomes" id="UP000271590"/>
    </source>
</evidence>
<dbReference type="Pfam" id="PF00550">
    <property type="entry name" value="PP-binding"/>
    <property type="match status" value="1"/>
</dbReference>
<protein>
    <submittedName>
        <fullName evidence="4">Acyl carrier protein</fullName>
    </submittedName>
</protein>
<gene>
    <name evidence="4" type="ORF">EH244_30980</name>
</gene>
<evidence type="ECO:0000256" key="1">
    <source>
        <dbReference type="ARBA" id="ARBA00022450"/>
    </source>
</evidence>
<evidence type="ECO:0000256" key="2">
    <source>
        <dbReference type="ARBA" id="ARBA00022553"/>
    </source>
</evidence>
<feature type="domain" description="Carrier" evidence="3">
    <location>
        <begin position="11"/>
        <end position="85"/>
    </location>
</feature>
<keyword evidence="1" id="KW-0596">Phosphopantetheine</keyword>
<dbReference type="PROSITE" id="PS50075">
    <property type="entry name" value="CARRIER"/>
    <property type="match status" value="1"/>
</dbReference>
<keyword evidence="2" id="KW-0597">Phosphoprotein</keyword>
<comment type="caution">
    <text evidence="4">The sequence shown here is derived from an EMBL/GenBank/DDBJ whole genome shotgun (WGS) entry which is preliminary data.</text>
</comment>
<dbReference type="InterPro" id="IPR020806">
    <property type="entry name" value="PKS_PP-bd"/>
</dbReference>
<sequence length="96" mass="10643">MPVSTQQQQQQDIENWLADLIGEILEMSPQEVDRTARFDRYGLDSVAAVSVSVALGEHLGRELDATVIYDYPTIRKLSQHLAETSKAAEAAAEAQR</sequence>
<evidence type="ECO:0000313" key="4">
    <source>
        <dbReference type="EMBL" id="RRH80211.1"/>
    </source>
</evidence>
<reference evidence="4 5" key="1">
    <citation type="submission" date="2018-11" db="EMBL/GenBank/DDBJ databases">
        <title>The genome of Variovorax sp T529.</title>
        <authorList>
            <person name="Gao J."/>
        </authorList>
    </citation>
    <scope>NUCLEOTIDE SEQUENCE [LARGE SCALE GENOMIC DNA]</scope>
    <source>
        <strain evidence="4 5">T529</strain>
    </source>
</reference>
<dbReference type="Gene3D" id="1.10.1200.10">
    <property type="entry name" value="ACP-like"/>
    <property type="match status" value="1"/>
</dbReference>
<dbReference type="EMBL" id="RQXU01000041">
    <property type="protein sequence ID" value="RRH80211.1"/>
    <property type="molecule type" value="Genomic_DNA"/>
</dbReference>
<dbReference type="InterPro" id="IPR036736">
    <property type="entry name" value="ACP-like_sf"/>
</dbReference>
<accession>A0A3P3E1F5</accession>
<proteinExistence type="predicted"/>
<name>A0A3P3E1F5_9BURK</name>
<dbReference type="GO" id="GO:0031177">
    <property type="term" value="F:phosphopantetheine binding"/>
    <property type="evidence" value="ECO:0007669"/>
    <property type="project" value="InterPro"/>
</dbReference>
<dbReference type="SMART" id="SM01294">
    <property type="entry name" value="PKS_PP_betabranch"/>
    <property type="match status" value="1"/>
</dbReference>
<evidence type="ECO:0000259" key="3">
    <source>
        <dbReference type="PROSITE" id="PS50075"/>
    </source>
</evidence>
<dbReference type="InterPro" id="IPR009081">
    <property type="entry name" value="PP-bd_ACP"/>
</dbReference>
<dbReference type="SMART" id="SM00823">
    <property type="entry name" value="PKS_PP"/>
    <property type="match status" value="1"/>
</dbReference>
<organism evidence="4 5">
    <name type="scientific">Variovorax beijingensis</name>
    <dbReference type="NCBI Taxonomy" id="2496117"/>
    <lineage>
        <taxon>Bacteria</taxon>
        <taxon>Pseudomonadati</taxon>
        <taxon>Pseudomonadota</taxon>
        <taxon>Betaproteobacteria</taxon>
        <taxon>Burkholderiales</taxon>
        <taxon>Comamonadaceae</taxon>
        <taxon>Variovorax</taxon>
    </lineage>
</organism>
<dbReference type="SUPFAM" id="SSF47336">
    <property type="entry name" value="ACP-like"/>
    <property type="match status" value="1"/>
</dbReference>
<dbReference type="Proteomes" id="UP000271590">
    <property type="component" value="Unassembled WGS sequence"/>
</dbReference>